<dbReference type="RefSeq" id="WP_378404706.1">
    <property type="nucleotide sequence ID" value="NZ_JBHTCS010000013.1"/>
</dbReference>
<evidence type="ECO:0000313" key="3">
    <source>
        <dbReference type="Proteomes" id="UP001596484"/>
    </source>
</evidence>
<dbReference type="EMBL" id="JBHTCS010000013">
    <property type="protein sequence ID" value="MFC7448539.1"/>
    <property type="molecule type" value="Genomic_DNA"/>
</dbReference>
<dbReference type="GO" id="GO:0016491">
    <property type="term" value="F:oxidoreductase activity"/>
    <property type="evidence" value="ECO:0007669"/>
    <property type="project" value="UniProtKB-KW"/>
</dbReference>
<keyword evidence="3" id="KW-1185">Reference proteome</keyword>
<dbReference type="PANTHER" id="PTHR36151">
    <property type="entry name" value="BLR2777 PROTEIN"/>
    <property type="match status" value="1"/>
</dbReference>
<evidence type="ECO:0000259" key="1">
    <source>
        <dbReference type="Pfam" id="PF09995"/>
    </source>
</evidence>
<feature type="domain" description="ER-bound oxygenase mpaB/mpaB'/Rubber oxygenase catalytic" evidence="1">
    <location>
        <begin position="17"/>
        <end position="241"/>
    </location>
</feature>
<accession>A0ABW2RXJ8</accession>
<keyword evidence="2" id="KW-0560">Oxidoreductase</keyword>
<dbReference type="PANTHER" id="PTHR36151:SF3">
    <property type="entry name" value="ER-BOUND OXYGENASE MPAB_MPAB'_RUBBER OXYGENASE CATALYTIC DOMAIN-CONTAINING PROTEIN"/>
    <property type="match status" value="1"/>
</dbReference>
<reference evidence="3" key="1">
    <citation type="journal article" date="2019" name="Int. J. Syst. Evol. Microbiol.">
        <title>The Global Catalogue of Microorganisms (GCM) 10K type strain sequencing project: providing services to taxonomists for standard genome sequencing and annotation.</title>
        <authorList>
            <consortium name="The Broad Institute Genomics Platform"/>
            <consortium name="The Broad Institute Genome Sequencing Center for Infectious Disease"/>
            <person name="Wu L."/>
            <person name="Ma J."/>
        </authorList>
    </citation>
    <scope>NUCLEOTIDE SEQUENCE [LARGE SCALE GENOMIC DNA]</scope>
    <source>
        <strain evidence="3">ICMP 19430</strain>
    </source>
</reference>
<dbReference type="InterPro" id="IPR018713">
    <property type="entry name" value="MPAB/Lcp_cat_dom"/>
</dbReference>
<sequence length="274" mass="31356">MTVTTTGTDRFEDMIDGVSVMAGAANVIMQLARPGVGYGVVESTVESGQIFRHPIKRTRTTLTYLAVVGLGSDDERLAYRQEVNRAHRQVRSGPDSPVQYNAFDPELQLWVAACLYRGFVDTHLALHGPMADDEADEFYRQAARLGTTLQVKEGMWPSDRAAFDRYWEESLAKVSIDDTVRRYLYRIASAEFFPRPVGLLLGPLNRFITAGFLPQQFRDEMQMSWDARDQRRFDAMMSVVARVNGFMPRIVRLFPFNVYMWDLRRRLRTGRPAV</sequence>
<protein>
    <submittedName>
        <fullName evidence="2">Oxygenase MpaB family protein</fullName>
        <ecNumber evidence="2">1.-.-.-</ecNumber>
    </submittedName>
</protein>
<dbReference type="EC" id="1.-.-.-" evidence="2"/>
<name>A0ABW2RXJ8_9NOCA</name>
<gene>
    <name evidence="2" type="ORF">ACFQS9_11640</name>
</gene>
<organism evidence="2 3">
    <name type="scientific">Rhodococcus daqingensis</name>
    <dbReference type="NCBI Taxonomy" id="2479363"/>
    <lineage>
        <taxon>Bacteria</taxon>
        <taxon>Bacillati</taxon>
        <taxon>Actinomycetota</taxon>
        <taxon>Actinomycetes</taxon>
        <taxon>Mycobacteriales</taxon>
        <taxon>Nocardiaceae</taxon>
        <taxon>Rhodococcus</taxon>
    </lineage>
</organism>
<proteinExistence type="predicted"/>
<dbReference type="Proteomes" id="UP001596484">
    <property type="component" value="Unassembled WGS sequence"/>
</dbReference>
<evidence type="ECO:0000313" key="2">
    <source>
        <dbReference type="EMBL" id="MFC7448539.1"/>
    </source>
</evidence>
<dbReference type="Pfam" id="PF09995">
    <property type="entry name" value="MPAB_Lcp_cat"/>
    <property type="match status" value="1"/>
</dbReference>
<comment type="caution">
    <text evidence="2">The sequence shown here is derived from an EMBL/GenBank/DDBJ whole genome shotgun (WGS) entry which is preliminary data.</text>
</comment>